<sequence>MFEDVIIFCLESGYEVWNLIVNYVYLQLGQSPDTFAGGSLWSIIAGVLPIFAGVAGTLYAFMVLLGFFKEITDARQVQVWDYVKIFAKAAIGNVLILNFSNIALQLFRSGGALIGLVGTPQALHTSLSDATREAISDTGWGWQILLILLAVVMLVVMVVTAFGLLFVLYERFIKLVLIVPLGIFACACLPMGMNITGQYFKNLISLILEGVVIVLALMLAAALANSGFSVADGLTENAMLQAVGRMFEACFMMIMTLGIVKGAQNITVRSLGFSL</sequence>
<organism evidence="2 3">
    <name type="scientific">Cuneatibacter caecimuris</name>
    <dbReference type="NCBI Taxonomy" id="1796618"/>
    <lineage>
        <taxon>Bacteria</taxon>
        <taxon>Bacillati</taxon>
        <taxon>Bacillota</taxon>
        <taxon>Clostridia</taxon>
        <taxon>Lachnospirales</taxon>
        <taxon>Lachnospiraceae</taxon>
        <taxon>Cuneatibacter</taxon>
    </lineage>
</organism>
<dbReference type="EMBL" id="SGXF01000002">
    <property type="protein sequence ID" value="RZT01178.1"/>
    <property type="molecule type" value="Genomic_DNA"/>
</dbReference>
<keyword evidence="1" id="KW-0472">Membrane</keyword>
<dbReference type="OrthoDB" id="9807620at2"/>
<reference evidence="2 3" key="1">
    <citation type="submission" date="2019-02" db="EMBL/GenBank/DDBJ databases">
        <title>Genomic Encyclopedia of Type Strains, Phase IV (KMG-IV): sequencing the most valuable type-strain genomes for metagenomic binning, comparative biology and taxonomic classification.</title>
        <authorList>
            <person name="Goeker M."/>
        </authorList>
    </citation>
    <scope>NUCLEOTIDE SEQUENCE [LARGE SCALE GENOMIC DNA]</scope>
    <source>
        <strain evidence="2 3">DSM 29486</strain>
    </source>
</reference>
<comment type="caution">
    <text evidence="2">The sequence shown here is derived from an EMBL/GenBank/DDBJ whole genome shotgun (WGS) entry which is preliminary data.</text>
</comment>
<feature type="transmembrane region" description="Helical" evidence="1">
    <location>
        <begin position="172"/>
        <end position="191"/>
    </location>
</feature>
<dbReference type="RefSeq" id="WP_130434829.1">
    <property type="nucleotide sequence ID" value="NZ_SGXF01000002.1"/>
</dbReference>
<gene>
    <name evidence="2" type="ORF">EV209_1620</name>
</gene>
<accession>A0A4Q7PM25</accession>
<keyword evidence="1" id="KW-1133">Transmembrane helix</keyword>
<name>A0A4Q7PM25_9FIRM</name>
<keyword evidence="1" id="KW-0812">Transmembrane</keyword>
<dbReference type="Proteomes" id="UP000292927">
    <property type="component" value="Unassembled WGS sequence"/>
</dbReference>
<keyword evidence="3" id="KW-1185">Reference proteome</keyword>
<evidence type="ECO:0008006" key="4">
    <source>
        <dbReference type="Google" id="ProtNLM"/>
    </source>
</evidence>
<evidence type="ECO:0000256" key="1">
    <source>
        <dbReference type="SAM" id="Phobius"/>
    </source>
</evidence>
<evidence type="ECO:0000313" key="3">
    <source>
        <dbReference type="Proteomes" id="UP000292927"/>
    </source>
</evidence>
<feature type="transmembrane region" description="Helical" evidence="1">
    <location>
        <begin position="144"/>
        <end position="166"/>
    </location>
</feature>
<feature type="transmembrane region" description="Helical" evidence="1">
    <location>
        <begin position="203"/>
        <end position="222"/>
    </location>
</feature>
<proteinExistence type="predicted"/>
<protein>
    <recommendedName>
        <fullName evidence="4">TrbL/VirB6 plasmid conjugal transfer protein</fullName>
    </recommendedName>
</protein>
<evidence type="ECO:0000313" key="2">
    <source>
        <dbReference type="EMBL" id="RZT01178.1"/>
    </source>
</evidence>
<dbReference type="AlphaFoldDB" id="A0A4Q7PM25"/>
<feature type="transmembrane region" description="Helical" evidence="1">
    <location>
        <begin position="40"/>
        <end position="68"/>
    </location>
</feature>